<dbReference type="AlphaFoldDB" id="A0A9Q1B9A9"/>
<keyword evidence="2" id="KW-1185">Reference proteome</keyword>
<evidence type="ECO:0000313" key="1">
    <source>
        <dbReference type="EMBL" id="KAJ8019116.1"/>
    </source>
</evidence>
<gene>
    <name evidence="1" type="ORF">HOLleu_42504</name>
</gene>
<organism evidence="1 2">
    <name type="scientific">Holothuria leucospilota</name>
    <name type="common">Black long sea cucumber</name>
    <name type="synonym">Mertensiothuria leucospilota</name>
    <dbReference type="NCBI Taxonomy" id="206669"/>
    <lineage>
        <taxon>Eukaryota</taxon>
        <taxon>Metazoa</taxon>
        <taxon>Echinodermata</taxon>
        <taxon>Eleutherozoa</taxon>
        <taxon>Echinozoa</taxon>
        <taxon>Holothuroidea</taxon>
        <taxon>Aspidochirotacea</taxon>
        <taxon>Aspidochirotida</taxon>
        <taxon>Holothuriidae</taxon>
        <taxon>Holothuria</taxon>
    </lineage>
</organism>
<name>A0A9Q1B9A9_HOLLE</name>
<evidence type="ECO:0000313" key="2">
    <source>
        <dbReference type="Proteomes" id="UP001152320"/>
    </source>
</evidence>
<protein>
    <submittedName>
        <fullName evidence="1">Uncharacterized protein</fullName>
    </submittedName>
</protein>
<dbReference type="EMBL" id="JAIZAY010000082">
    <property type="protein sequence ID" value="KAJ8019116.1"/>
    <property type="molecule type" value="Genomic_DNA"/>
</dbReference>
<comment type="caution">
    <text evidence="1">The sequence shown here is derived from an EMBL/GenBank/DDBJ whole genome shotgun (WGS) entry which is preliminary data.</text>
</comment>
<accession>A0A9Q1B9A9</accession>
<dbReference type="Proteomes" id="UP001152320">
    <property type="component" value="Unassembled WGS sequence"/>
</dbReference>
<reference evidence="1" key="1">
    <citation type="submission" date="2021-10" db="EMBL/GenBank/DDBJ databases">
        <title>Tropical sea cucumber genome reveals ecological adaptation and Cuvierian tubules defense mechanism.</title>
        <authorList>
            <person name="Chen T."/>
        </authorList>
    </citation>
    <scope>NUCLEOTIDE SEQUENCE</scope>
    <source>
        <strain evidence="1">Nanhai2018</strain>
        <tissue evidence="1">Muscle</tissue>
    </source>
</reference>
<proteinExistence type="predicted"/>
<sequence length="74" mass="8255">MISISRVWLNNCYSAVDLSGGNHLQLKSNLPIPLLTTLNKLTINAYPEGREITSEEFTGILQYSSKCLALKELE</sequence>